<protein>
    <submittedName>
        <fullName evidence="4">Uncharacterized protein</fullName>
    </submittedName>
</protein>
<evidence type="ECO:0000256" key="1">
    <source>
        <dbReference type="SAM" id="Coils"/>
    </source>
</evidence>
<evidence type="ECO:0000256" key="3">
    <source>
        <dbReference type="SAM" id="Phobius"/>
    </source>
</evidence>
<feature type="coiled-coil region" evidence="1">
    <location>
        <begin position="344"/>
        <end position="374"/>
    </location>
</feature>
<gene>
    <name evidence="4" type="ORF">UAU_05237</name>
</gene>
<evidence type="ECO:0000256" key="2">
    <source>
        <dbReference type="SAM" id="MobiDB-lite"/>
    </source>
</evidence>
<dbReference type="Proteomes" id="UP000013782">
    <property type="component" value="Unassembled WGS sequence"/>
</dbReference>
<feature type="coiled-coil region" evidence="1">
    <location>
        <begin position="235"/>
        <end position="276"/>
    </location>
</feature>
<feature type="region of interest" description="Disordered" evidence="2">
    <location>
        <begin position="130"/>
        <end position="224"/>
    </location>
</feature>
<feature type="compositionally biased region" description="Basic and acidic residues" evidence="2">
    <location>
        <begin position="162"/>
        <end position="177"/>
    </location>
</feature>
<dbReference type="STRING" id="160454.RV10_GL002374"/>
<dbReference type="AlphaFoldDB" id="R2RSH8"/>
<dbReference type="PATRIC" id="fig|1158607.3.peg.5209"/>
<feature type="compositionally biased region" description="Basic and acidic residues" evidence="2">
    <location>
        <begin position="75"/>
        <end position="90"/>
    </location>
</feature>
<keyword evidence="3" id="KW-1133">Transmembrane helix</keyword>
<evidence type="ECO:0000313" key="4">
    <source>
        <dbReference type="EMBL" id="EOH86315.1"/>
    </source>
</evidence>
<dbReference type="EMBL" id="AJAQ01000054">
    <property type="protein sequence ID" value="EOH86315.1"/>
    <property type="molecule type" value="Genomic_DNA"/>
</dbReference>
<dbReference type="eggNOG" id="COG4372">
    <property type="taxonomic scope" value="Bacteria"/>
</dbReference>
<reference evidence="4 5" key="1">
    <citation type="submission" date="2013-02" db="EMBL/GenBank/DDBJ databases">
        <title>The Genome Sequence of Enterococcus pallens BAA-351.</title>
        <authorList>
            <consortium name="The Broad Institute Genome Sequencing Platform"/>
            <consortium name="The Broad Institute Genome Sequencing Center for Infectious Disease"/>
            <person name="Earl A.M."/>
            <person name="Gilmore M.S."/>
            <person name="Lebreton F."/>
            <person name="Walker B."/>
            <person name="Young S.K."/>
            <person name="Zeng Q."/>
            <person name="Gargeya S."/>
            <person name="Fitzgerald M."/>
            <person name="Haas B."/>
            <person name="Abouelleil A."/>
            <person name="Alvarado L."/>
            <person name="Arachchi H.M."/>
            <person name="Berlin A.M."/>
            <person name="Chapman S.B."/>
            <person name="Dewar J."/>
            <person name="Goldberg J."/>
            <person name="Griggs A."/>
            <person name="Gujja S."/>
            <person name="Hansen M."/>
            <person name="Howarth C."/>
            <person name="Imamovic A."/>
            <person name="Larimer J."/>
            <person name="McCowan C."/>
            <person name="Murphy C."/>
            <person name="Neiman D."/>
            <person name="Pearson M."/>
            <person name="Priest M."/>
            <person name="Roberts A."/>
            <person name="Saif S."/>
            <person name="Shea T."/>
            <person name="Sisk P."/>
            <person name="Sykes S."/>
            <person name="Wortman J."/>
            <person name="Nusbaum C."/>
            <person name="Birren B."/>
        </authorList>
    </citation>
    <scope>NUCLEOTIDE SEQUENCE [LARGE SCALE GENOMIC DNA]</scope>
    <source>
        <strain evidence="4 5">ATCC BAA-351</strain>
    </source>
</reference>
<comment type="caution">
    <text evidence="4">The sequence shown here is derived from an EMBL/GenBank/DDBJ whole genome shotgun (WGS) entry which is preliminary data.</text>
</comment>
<organism evidence="4 5">
    <name type="scientific">Enterococcus pallens ATCC BAA-351</name>
    <dbReference type="NCBI Taxonomy" id="1158607"/>
    <lineage>
        <taxon>Bacteria</taxon>
        <taxon>Bacillati</taxon>
        <taxon>Bacillota</taxon>
        <taxon>Bacilli</taxon>
        <taxon>Lactobacillales</taxon>
        <taxon>Enterococcaceae</taxon>
        <taxon>Enterococcus</taxon>
    </lineage>
</organism>
<dbReference type="HOGENOM" id="CLU_039387_1_0_9"/>
<dbReference type="RefSeq" id="WP_010760156.1">
    <property type="nucleotide sequence ID" value="NZ_ASWD01000009.1"/>
</dbReference>
<feature type="transmembrane region" description="Helical" evidence="3">
    <location>
        <begin position="21"/>
        <end position="41"/>
    </location>
</feature>
<feature type="compositionally biased region" description="Basic and acidic residues" evidence="2">
    <location>
        <begin position="130"/>
        <end position="141"/>
    </location>
</feature>
<feature type="region of interest" description="Disordered" evidence="2">
    <location>
        <begin position="43"/>
        <end position="92"/>
    </location>
</feature>
<dbReference type="OrthoDB" id="9839990at2"/>
<accession>R2RSH8</accession>
<keyword evidence="1" id="KW-0175">Coiled coil</keyword>
<evidence type="ECO:0000313" key="5">
    <source>
        <dbReference type="Proteomes" id="UP000013782"/>
    </source>
</evidence>
<name>R2RSH8_9ENTE</name>
<keyword evidence="3" id="KW-0472">Membrane</keyword>
<proteinExistence type="predicted"/>
<sequence length="504" mass="54649">MTENKENTPEKKESLSQKRKWLLISLCSVALLGGAVGYGIYSNQPDDQESLKVEQKGASSSKQSKQSLNPWEKQVAPKKEQKAKENKSADDVLSVVIGDKKENSLFGVEIPSGSEKKGLIDKLAIALDDQTQKEEARKASEVVHAAEVNKESNTDAGLIKDQIPDKGKEEESVKDPDLNNDFNPLPNPLPDPAPDQNPTPNPNPIPTPDPDPNPNPTPDPAPSIDELITESKEELSDATHKANLVNEKLAKVKAELDNMQNVESNTENQATKATDQWAKVQSLIIEYNQLSTQLKQLIAVDGTVPEVNLDLYKETYEKLSQKVIEIKSTQELANKATNEMNTTILNAEETLSQLDQKKADYQKAQEDVTNVANQVGAAVSNANKNDQVASAVQPEITQAQEASNVMGETNKEVGNQLDQVNTEETQQAIDSANQTAQVVNEQATNQNNAVSNVINDFDSLPKPEVESNPEPPTPSESSQQVPTDPGVAQVPTASAGQSSEGAVE</sequence>
<feature type="region of interest" description="Disordered" evidence="2">
    <location>
        <begin position="454"/>
        <end position="504"/>
    </location>
</feature>
<feature type="compositionally biased region" description="Polar residues" evidence="2">
    <location>
        <begin position="491"/>
        <end position="504"/>
    </location>
</feature>
<feature type="compositionally biased region" description="Pro residues" evidence="2">
    <location>
        <begin position="185"/>
        <end position="221"/>
    </location>
</feature>
<keyword evidence="3" id="KW-0812">Transmembrane</keyword>
<keyword evidence="5" id="KW-1185">Reference proteome</keyword>